<dbReference type="Proteomes" id="UP000324748">
    <property type="component" value="Unassembled WGS sequence"/>
</dbReference>
<name>A0A5B0MND6_PUCGR</name>
<reference evidence="2 6" key="1">
    <citation type="submission" date="2019-05" db="EMBL/GenBank/DDBJ databases">
        <title>Emergence of the Ug99 lineage of the wheat stem rust pathogen through somatic hybridization.</title>
        <authorList>
            <person name="Li F."/>
            <person name="Upadhyaya N.M."/>
            <person name="Sperschneider J."/>
            <person name="Matny O."/>
            <person name="Nguyen-Phuc H."/>
            <person name="Mago R."/>
            <person name="Raley C."/>
            <person name="Miller M.E."/>
            <person name="Silverstein K.A.T."/>
            <person name="Henningsen E."/>
            <person name="Hirsch C.D."/>
            <person name="Visser B."/>
            <person name="Pretorius Z.A."/>
            <person name="Steffenson B.J."/>
            <person name="Schwessinger B."/>
            <person name="Dodds P.N."/>
            <person name="Figueroa M."/>
        </authorList>
    </citation>
    <scope>NUCLEOTIDE SEQUENCE [LARGE SCALE GENOMIC DNA]</scope>
    <source>
        <strain evidence="2">21-0</strain>
    </source>
</reference>
<accession>A0A5B0MND6</accession>
<evidence type="ECO:0000313" key="2">
    <source>
        <dbReference type="EMBL" id="KAA1077873.1"/>
    </source>
</evidence>
<dbReference type="EMBL" id="VSWC01000007">
    <property type="protein sequence ID" value="KAA1115832.1"/>
    <property type="molecule type" value="Genomic_DNA"/>
</dbReference>
<evidence type="ECO:0000313" key="4">
    <source>
        <dbReference type="EMBL" id="KAA1115831.1"/>
    </source>
</evidence>
<dbReference type="EMBL" id="VSWC01000144">
    <property type="protein sequence ID" value="KAA1077873.1"/>
    <property type="molecule type" value="Genomic_DNA"/>
</dbReference>
<dbReference type="AlphaFoldDB" id="A0A5B0MND6"/>
<dbReference type="EMBL" id="VSWC01000007">
    <property type="protein sequence ID" value="KAA1115831.1"/>
    <property type="molecule type" value="Genomic_DNA"/>
</dbReference>
<organism evidence="2 6">
    <name type="scientific">Puccinia graminis f. sp. tritici</name>
    <dbReference type="NCBI Taxonomy" id="56615"/>
    <lineage>
        <taxon>Eukaryota</taxon>
        <taxon>Fungi</taxon>
        <taxon>Dikarya</taxon>
        <taxon>Basidiomycota</taxon>
        <taxon>Pucciniomycotina</taxon>
        <taxon>Pucciniomycetes</taxon>
        <taxon>Pucciniales</taxon>
        <taxon>Pucciniaceae</taxon>
        <taxon>Puccinia</taxon>
    </lineage>
</organism>
<evidence type="ECO:0000256" key="1">
    <source>
        <dbReference type="SAM" id="MobiDB-lite"/>
    </source>
</evidence>
<feature type="region of interest" description="Disordered" evidence="1">
    <location>
        <begin position="1"/>
        <end position="34"/>
    </location>
</feature>
<evidence type="ECO:0000313" key="5">
    <source>
        <dbReference type="EMBL" id="KAA1115832.1"/>
    </source>
</evidence>
<keyword evidence="6" id="KW-1185">Reference proteome</keyword>
<comment type="caution">
    <text evidence="2">The sequence shown here is derived from an EMBL/GenBank/DDBJ whole genome shotgun (WGS) entry which is preliminary data.</text>
</comment>
<evidence type="ECO:0000313" key="6">
    <source>
        <dbReference type="Proteomes" id="UP000324748"/>
    </source>
</evidence>
<gene>
    <name evidence="4" type="ORF">PGT21_000844</name>
    <name evidence="5" type="ORF">PGT21_000863</name>
    <name evidence="2" type="ORF">PGT21_022594</name>
    <name evidence="3" type="ORF">PGT21_032324</name>
</gene>
<evidence type="ECO:0000313" key="3">
    <source>
        <dbReference type="EMBL" id="KAA1110817.1"/>
    </source>
</evidence>
<protein>
    <submittedName>
        <fullName evidence="2">Uncharacterized protein</fullName>
    </submittedName>
</protein>
<sequence length="71" mass="8155">MASDNHPTIWDSWNRPPVPRHLSHSRKGGLNGVRTTGGFWTVHRGYWTIQMIRNHSHMGNNRIGRRGNRGA</sequence>
<dbReference type="EMBL" id="VSWC01000027">
    <property type="protein sequence ID" value="KAA1110817.1"/>
    <property type="molecule type" value="Genomic_DNA"/>
</dbReference>
<proteinExistence type="predicted"/>